<dbReference type="OrthoDB" id="7068030at2"/>
<protein>
    <submittedName>
        <fullName evidence="1">Uncharacterized protein</fullName>
    </submittedName>
</protein>
<name>A0A1Y6D3M7_9GAMM</name>
<evidence type="ECO:0000313" key="2">
    <source>
        <dbReference type="Proteomes" id="UP000192923"/>
    </source>
</evidence>
<evidence type="ECO:0000313" key="1">
    <source>
        <dbReference type="EMBL" id="SMF97206.1"/>
    </source>
</evidence>
<dbReference type="AlphaFoldDB" id="A0A1Y6D3M7"/>
<dbReference type="RefSeq" id="WP_085216017.1">
    <property type="nucleotide sequence ID" value="NZ_FXAM01000001.1"/>
</dbReference>
<proteinExistence type="predicted"/>
<organism evidence="1 2">
    <name type="scientific">Methylomagnum ishizawai</name>
    <dbReference type="NCBI Taxonomy" id="1760988"/>
    <lineage>
        <taxon>Bacteria</taxon>
        <taxon>Pseudomonadati</taxon>
        <taxon>Pseudomonadota</taxon>
        <taxon>Gammaproteobacteria</taxon>
        <taxon>Methylococcales</taxon>
        <taxon>Methylococcaceae</taxon>
        <taxon>Methylomagnum</taxon>
    </lineage>
</organism>
<reference evidence="1 2" key="1">
    <citation type="submission" date="2016-12" db="EMBL/GenBank/DDBJ databases">
        <authorList>
            <person name="Song W.-J."/>
            <person name="Kurnit D.M."/>
        </authorList>
    </citation>
    <scope>NUCLEOTIDE SEQUENCE [LARGE SCALE GENOMIC DNA]</scope>
    <source>
        <strain evidence="1 2">175</strain>
    </source>
</reference>
<gene>
    <name evidence="1" type="ORF">SAMN02949497_4625</name>
</gene>
<dbReference type="STRING" id="1760988.SAMN02949497_4625"/>
<accession>A0A1Y6D3M7</accession>
<sequence>MSTTSPMPIQPLHVPSHFLHTCGFCGCVFRVELTWCASHSYKLNQNTLPYACPECQRHSRIKTSSEPQVVLVSKRTDGRTSQCPAIE</sequence>
<keyword evidence="2" id="KW-1185">Reference proteome</keyword>
<dbReference type="Proteomes" id="UP000192923">
    <property type="component" value="Unassembled WGS sequence"/>
</dbReference>
<dbReference type="EMBL" id="FXAM01000001">
    <property type="protein sequence ID" value="SMF97206.1"/>
    <property type="molecule type" value="Genomic_DNA"/>
</dbReference>